<dbReference type="NCBIfam" id="NF001989">
    <property type="entry name" value="PRK00784.1"/>
    <property type="match status" value="1"/>
</dbReference>
<comment type="pathway">
    <text evidence="2 6">Cofactor biosynthesis; adenosylcobalamin biosynthesis.</text>
</comment>
<dbReference type="Gene3D" id="3.40.50.300">
    <property type="entry name" value="P-loop containing nucleotide triphosphate hydrolases"/>
    <property type="match status" value="1"/>
</dbReference>
<dbReference type="Pfam" id="PF07685">
    <property type="entry name" value="GATase_3"/>
    <property type="match status" value="1"/>
</dbReference>
<evidence type="ECO:0000256" key="4">
    <source>
        <dbReference type="ARBA" id="ARBA00022962"/>
    </source>
</evidence>
<evidence type="ECO:0000256" key="3">
    <source>
        <dbReference type="ARBA" id="ARBA00022573"/>
    </source>
</evidence>
<dbReference type="Gene3D" id="3.40.50.880">
    <property type="match status" value="1"/>
</dbReference>
<comment type="similarity">
    <text evidence="6">Belongs to the CobB/CobQ family. CobQ subfamily.</text>
</comment>
<dbReference type="HAMAP" id="MF_00028">
    <property type="entry name" value="CobQ"/>
    <property type="match status" value="1"/>
</dbReference>
<feature type="active site" evidence="6">
    <location>
        <position position="805"/>
    </location>
</feature>
<dbReference type="GO" id="GO:0009236">
    <property type="term" value="P:cobalamin biosynthetic process"/>
    <property type="evidence" value="ECO:0007669"/>
    <property type="project" value="UniProtKB-UniRule"/>
</dbReference>
<dbReference type="InterPro" id="IPR015424">
    <property type="entry name" value="PyrdxlP-dep_Trfase"/>
</dbReference>
<organism evidence="10 11">
    <name type="scientific">Solidesulfovibrio fructosivorans JJ]</name>
    <dbReference type="NCBI Taxonomy" id="596151"/>
    <lineage>
        <taxon>Bacteria</taxon>
        <taxon>Pseudomonadati</taxon>
        <taxon>Thermodesulfobacteriota</taxon>
        <taxon>Desulfovibrionia</taxon>
        <taxon>Desulfovibrionales</taxon>
        <taxon>Desulfovibrionaceae</taxon>
        <taxon>Solidesulfovibrio</taxon>
    </lineage>
</organism>
<feature type="domain" description="CobB/CobQ-like glutamine amidotransferase" evidence="9">
    <location>
        <begin position="625"/>
        <end position="812"/>
    </location>
</feature>
<dbReference type="Gene3D" id="3.40.640.10">
    <property type="entry name" value="Type I PLP-dependent aspartate aminotransferase-like (Major domain)"/>
    <property type="match status" value="1"/>
</dbReference>
<comment type="caution">
    <text evidence="10">The sequence shown here is derived from an EMBL/GenBank/DDBJ whole genome shotgun (WGS) entry which is preliminary data.</text>
</comment>
<comment type="function">
    <text evidence="1">Decarboxylates L-threonine-O-3-phosphate to yield (R)-1-amino-2-propanol O-2-phosphate, the precursor for the linkage between the nucleotide loop and the corrin ring in cobalamin.</text>
</comment>
<dbReference type="InterPro" id="IPR004459">
    <property type="entry name" value="CobQ_synth"/>
</dbReference>
<feature type="domain" description="CobQ/CobB/MinD/ParA nucleotide binding" evidence="8">
    <location>
        <begin position="372"/>
        <end position="597"/>
    </location>
</feature>
<evidence type="ECO:0000256" key="1">
    <source>
        <dbReference type="ARBA" id="ARBA00003444"/>
    </source>
</evidence>
<dbReference type="UniPathway" id="UPA00148"/>
<evidence type="ECO:0000256" key="6">
    <source>
        <dbReference type="HAMAP-Rule" id="MF_00028"/>
    </source>
</evidence>
<dbReference type="GO" id="GO:0048472">
    <property type="term" value="F:threonine-phosphate decarboxylase activity"/>
    <property type="evidence" value="ECO:0007669"/>
    <property type="project" value="UniProtKB-EC"/>
</dbReference>
<dbReference type="InterPro" id="IPR047045">
    <property type="entry name" value="CobQ_N"/>
</dbReference>
<dbReference type="InterPro" id="IPR002586">
    <property type="entry name" value="CobQ/CobB/MinD/ParA_Nub-bd_dom"/>
</dbReference>
<reference evidence="10 11" key="1">
    <citation type="submission" date="2010-08" db="EMBL/GenBank/DDBJ databases">
        <title>The draft genome of Desulfovibrio fructosovorans JJ.</title>
        <authorList>
            <consortium name="US DOE Joint Genome Institute (JGI-PGF)"/>
            <person name="Lucas S."/>
            <person name="Copeland A."/>
            <person name="Lapidus A."/>
            <person name="Cheng J.-F."/>
            <person name="Bruce D."/>
            <person name="Goodwin L."/>
            <person name="Pitluck S."/>
            <person name="Land M.L."/>
            <person name="Hauser L."/>
            <person name="Chang Y.-J."/>
            <person name="Jeffries C."/>
            <person name="Wall J.D."/>
            <person name="Stahl D.A."/>
            <person name="Arkin A.P."/>
            <person name="Dehal P."/>
            <person name="Stolyar S.M."/>
            <person name="Hazen T.C."/>
            <person name="Woyke T.J."/>
        </authorList>
    </citation>
    <scope>NUCLEOTIDE SEQUENCE [LARGE SCALE GENOMIC DNA]</scope>
    <source>
        <strain evidence="10 11">JJ</strain>
    </source>
</reference>
<dbReference type="CDD" id="cd05389">
    <property type="entry name" value="CobQ_N"/>
    <property type="match status" value="1"/>
</dbReference>
<evidence type="ECO:0000256" key="2">
    <source>
        <dbReference type="ARBA" id="ARBA00004953"/>
    </source>
</evidence>
<dbReference type="InterPro" id="IPR033949">
    <property type="entry name" value="CobQ_GATase1"/>
</dbReference>
<dbReference type="Pfam" id="PF01656">
    <property type="entry name" value="CbiA"/>
    <property type="match status" value="1"/>
</dbReference>
<dbReference type="OrthoDB" id="9808302at2"/>
<dbReference type="RefSeq" id="WP_005995058.1">
    <property type="nucleotide sequence ID" value="NZ_AECZ01000021.1"/>
</dbReference>
<name>E1JZ62_SOLFR</name>
<evidence type="ECO:0000259" key="8">
    <source>
        <dbReference type="Pfam" id="PF01656"/>
    </source>
</evidence>
<dbReference type="NCBIfam" id="TIGR01140">
    <property type="entry name" value="L_thr_O3P_dcar"/>
    <property type="match status" value="1"/>
</dbReference>
<dbReference type="CDD" id="cd01750">
    <property type="entry name" value="GATase1_CobQ"/>
    <property type="match status" value="1"/>
</dbReference>
<comment type="catalytic activity">
    <reaction evidence="5">
        <text>O-phospho-L-threonine + H(+) = (R)-1-aminopropan-2-yl phosphate + CO2</text>
        <dbReference type="Rhea" id="RHEA:11492"/>
        <dbReference type="ChEBI" id="CHEBI:15378"/>
        <dbReference type="ChEBI" id="CHEBI:16526"/>
        <dbReference type="ChEBI" id="CHEBI:58563"/>
        <dbReference type="ChEBI" id="CHEBI:58675"/>
        <dbReference type="EC" id="4.1.1.81"/>
    </reaction>
</comment>
<dbReference type="InterPro" id="IPR004838">
    <property type="entry name" value="NHTrfase_class1_PyrdxlP-BS"/>
</dbReference>
<evidence type="ECO:0000256" key="5">
    <source>
        <dbReference type="ARBA" id="ARBA00048531"/>
    </source>
</evidence>
<dbReference type="InterPro" id="IPR015422">
    <property type="entry name" value="PyrdxlP-dep_Trfase_small"/>
</dbReference>
<dbReference type="InterPro" id="IPR027417">
    <property type="entry name" value="P-loop_NTPase"/>
</dbReference>
<dbReference type="CDD" id="cd00609">
    <property type="entry name" value="AAT_like"/>
    <property type="match status" value="1"/>
</dbReference>
<dbReference type="InterPro" id="IPR011698">
    <property type="entry name" value="GATase_3"/>
</dbReference>
<keyword evidence="11" id="KW-1185">Reference proteome</keyword>
<dbReference type="GO" id="GO:0030170">
    <property type="term" value="F:pyridoxal phosphate binding"/>
    <property type="evidence" value="ECO:0007669"/>
    <property type="project" value="InterPro"/>
</dbReference>
<evidence type="ECO:0000259" key="9">
    <source>
        <dbReference type="Pfam" id="PF07685"/>
    </source>
</evidence>
<sequence length="864" mass="90901">MSESFPHGGNLRALAATAGRDPADILDASASINPLGPPPWLRQVLSAATGELVHYPDPDATALIAAAAERYGAPASHFVAGGGTSEILYALPRATGLARAVIPTPCYADYATAAHKSGMDIRRVPAVEFDDFAVHLDRIEGVLRSPSLVMLGSPGNPTGKVLPADAIVDMASRHPQCLFLVDEAFADFVPGFASLAGADRPHNVAVLLSLTKSFAIPGLRLGLLAASPDLAGWVRSKLPPWSVNTLAQAVGARGLADKNYLEAIRQALPGLRQRLADGLTRLGFTVLPGAANFLLARLPAEAPSSGEVCRRALTGHGVALRDCANFHALSDRFLRVAVRKEDETDRILAALAGVLDSPLAPSFAPKRGTPALMVQGTASNAGKSVLCAGLCRALARRGLRVAPFKSQNMSLNSGVTADGLEMGRAQIVQARACRLAPDARMNPVLLKPTSDVGSQVIVLGKPVGVMRVGEYIKYKPQAFAAARDAYDALAADVDVMVLEGAGSPAEVNLQAHDMVNMAMAAHAGAKVLLAADIDRGGAYAALLGTMECLAEADRARVAGYLLNRFRGDPSLLDPANAFLRRATGRDVVGVVPWIDNLGLPEEDSVTFKDGGTLPTAPPDDPDRLDIAVVDLPRVSNFTDLDALAVEPDVHLRRVRGVSELGRPDAVILPGSKNTLADLAWLGETGLGAAITALAGEGTTEVVGICAGLQMLGTAVADPLGLESGRKREEGLGLLGISTELAAAKTLAATRAVHADSKLALRGYEIHHGLTVPDNATPPHLAVTREDGSPLGYARPDGRVWGAYLHGIFDADAFRRHFLNTLRRRRNLAPIAHRTPYDLEPALDRLADVLEAHLDLPALLRRVGL</sequence>
<feature type="active site" description="Nucleophile" evidence="6">
    <location>
        <position position="705"/>
    </location>
</feature>
<dbReference type="Pfam" id="PF00155">
    <property type="entry name" value="Aminotran_1_2"/>
    <property type="match status" value="1"/>
</dbReference>
<dbReference type="EMBL" id="AECZ01000021">
    <property type="protein sequence ID" value="EFL50345.1"/>
    <property type="molecule type" value="Genomic_DNA"/>
</dbReference>
<dbReference type="PANTHER" id="PTHR21343:SF1">
    <property type="entry name" value="COBYRIC ACID SYNTHASE"/>
    <property type="match status" value="1"/>
</dbReference>
<feature type="domain" description="Aminotransferase class I/classII large" evidence="7">
    <location>
        <begin position="37"/>
        <end position="351"/>
    </location>
</feature>
<dbReference type="AlphaFoldDB" id="E1JZ62"/>
<dbReference type="InterPro" id="IPR029062">
    <property type="entry name" value="Class_I_gatase-like"/>
</dbReference>
<dbReference type="SUPFAM" id="SSF52540">
    <property type="entry name" value="P-loop containing nucleoside triphosphate hydrolases"/>
    <property type="match status" value="1"/>
</dbReference>
<evidence type="ECO:0000313" key="10">
    <source>
        <dbReference type="EMBL" id="EFL50345.1"/>
    </source>
</evidence>
<dbReference type="SUPFAM" id="SSF53383">
    <property type="entry name" value="PLP-dependent transferases"/>
    <property type="match status" value="1"/>
</dbReference>
<accession>E1JZ62</accession>
<dbReference type="InterPro" id="IPR005860">
    <property type="entry name" value="CobD"/>
</dbReference>
<evidence type="ECO:0000259" key="7">
    <source>
        <dbReference type="Pfam" id="PF00155"/>
    </source>
</evidence>
<dbReference type="PROSITE" id="PS51274">
    <property type="entry name" value="GATASE_COBBQ"/>
    <property type="match status" value="1"/>
</dbReference>
<dbReference type="PROSITE" id="PS00105">
    <property type="entry name" value="AA_TRANSFER_CLASS_1"/>
    <property type="match status" value="1"/>
</dbReference>
<dbReference type="STRING" id="596151.DesfrDRAFT_2911"/>
<dbReference type="eggNOG" id="COG1492">
    <property type="taxonomic scope" value="Bacteria"/>
</dbReference>
<dbReference type="InterPro" id="IPR004839">
    <property type="entry name" value="Aminotransferase_I/II_large"/>
</dbReference>
<keyword evidence="3 6" id="KW-0169">Cobalamin biosynthesis</keyword>
<dbReference type="PANTHER" id="PTHR21343">
    <property type="entry name" value="DETHIOBIOTIN SYNTHETASE"/>
    <property type="match status" value="1"/>
</dbReference>
<dbReference type="GO" id="GO:0015420">
    <property type="term" value="F:ABC-type vitamin B12 transporter activity"/>
    <property type="evidence" value="ECO:0007669"/>
    <property type="project" value="UniProtKB-UniRule"/>
</dbReference>
<keyword evidence="4 6" id="KW-0315">Glutamine amidotransferase</keyword>
<dbReference type="PROSITE" id="PS51273">
    <property type="entry name" value="GATASE_TYPE_1"/>
    <property type="match status" value="1"/>
</dbReference>
<gene>
    <name evidence="6" type="primary">cobQ</name>
    <name evidence="10" type="ORF">DesfrDRAFT_2911</name>
</gene>
<dbReference type="eggNOG" id="COG0079">
    <property type="taxonomic scope" value="Bacteria"/>
</dbReference>
<dbReference type="NCBIfam" id="TIGR00313">
    <property type="entry name" value="cobQ"/>
    <property type="match status" value="1"/>
</dbReference>
<dbReference type="Gene3D" id="3.90.1150.10">
    <property type="entry name" value="Aspartate Aminotransferase, domain 1"/>
    <property type="match status" value="1"/>
</dbReference>
<dbReference type="SUPFAM" id="SSF52317">
    <property type="entry name" value="Class I glutamine amidotransferase-like"/>
    <property type="match status" value="1"/>
</dbReference>
<dbReference type="Proteomes" id="UP000006250">
    <property type="component" value="Unassembled WGS sequence"/>
</dbReference>
<proteinExistence type="inferred from homology"/>
<evidence type="ECO:0000313" key="11">
    <source>
        <dbReference type="Proteomes" id="UP000006250"/>
    </source>
</evidence>
<comment type="function">
    <text evidence="6">Catalyzes amidations at positions B, D, E, and G on adenosylcobyrinic A,C-diamide. NH(2) groups are provided by glutamine, and one molecule of ATP is hydrogenolyzed for each amidation.</text>
</comment>
<dbReference type="InterPro" id="IPR015421">
    <property type="entry name" value="PyrdxlP-dep_Trfase_major"/>
</dbReference>
<protein>
    <recommendedName>
        <fullName evidence="6">Cobyric acid synthase</fullName>
    </recommendedName>
</protein>